<keyword evidence="2" id="KW-0472">Membrane</keyword>
<feature type="chain" id="PRO_5012837507" evidence="3">
    <location>
        <begin position="22"/>
        <end position="114"/>
    </location>
</feature>
<dbReference type="GO" id="GO:0019867">
    <property type="term" value="C:outer membrane"/>
    <property type="evidence" value="ECO:0007669"/>
    <property type="project" value="InterPro"/>
</dbReference>
<dbReference type="InterPro" id="IPR007450">
    <property type="entry name" value="BamE_dom"/>
</dbReference>
<feature type="signal peptide" evidence="3">
    <location>
        <begin position="1"/>
        <end position="21"/>
    </location>
</feature>
<dbReference type="AlphaFoldDB" id="A0A1K1UZV6"/>
<dbReference type="InterPro" id="IPR037873">
    <property type="entry name" value="BamE-like"/>
</dbReference>
<evidence type="ECO:0000256" key="2">
    <source>
        <dbReference type="ARBA" id="ARBA00023136"/>
    </source>
</evidence>
<dbReference type="PROSITE" id="PS51257">
    <property type="entry name" value="PROKAR_LIPOPROTEIN"/>
    <property type="match status" value="1"/>
</dbReference>
<evidence type="ECO:0000259" key="4">
    <source>
        <dbReference type="Pfam" id="PF04355"/>
    </source>
</evidence>
<accession>A0A1K1UZV6</accession>
<evidence type="ECO:0000313" key="5">
    <source>
        <dbReference type="EMBL" id="SFX18059.1"/>
    </source>
</evidence>
<dbReference type="STRING" id="1122209.SAMN02745752_00683"/>
<organism evidence="5 6">
    <name type="scientific">Marinospirillum alkaliphilum DSM 21637</name>
    <dbReference type="NCBI Taxonomy" id="1122209"/>
    <lineage>
        <taxon>Bacteria</taxon>
        <taxon>Pseudomonadati</taxon>
        <taxon>Pseudomonadota</taxon>
        <taxon>Gammaproteobacteria</taxon>
        <taxon>Oceanospirillales</taxon>
        <taxon>Oceanospirillaceae</taxon>
        <taxon>Marinospirillum</taxon>
    </lineage>
</organism>
<sequence>MKRTLYLLTAGLLLSLLTACATVGQPYAEHKVSDIKVGVTTKAEIQRMFGNPWRTGSESGQETWTYGHYRYSLFADAQTSDLVVRYDERGRVASYTFNRTVADPDRSKRGTSGP</sequence>
<feature type="domain" description="Outer membrane protein assembly factor BamE" evidence="4">
    <location>
        <begin position="29"/>
        <end position="94"/>
    </location>
</feature>
<protein>
    <submittedName>
        <fullName evidence="5">SmpA / OmlA family protein</fullName>
    </submittedName>
</protein>
<evidence type="ECO:0000256" key="3">
    <source>
        <dbReference type="SAM" id="SignalP"/>
    </source>
</evidence>
<reference evidence="5 6" key="1">
    <citation type="submission" date="2016-11" db="EMBL/GenBank/DDBJ databases">
        <authorList>
            <person name="Jaros S."/>
            <person name="Januszkiewicz K."/>
            <person name="Wedrychowicz H."/>
        </authorList>
    </citation>
    <scope>NUCLEOTIDE SEQUENCE [LARGE SCALE GENOMIC DNA]</scope>
    <source>
        <strain evidence="5 6">DSM 21637</strain>
    </source>
</reference>
<dbReference type="EMBL" id="FPJW01000002">
    <property type="protein sequence ID" value="SFX18059.1"/>
    <property type="molecule type" value="Genomic_DNA"/>
</dbReference>
<dbReference type="RefSeq" id="WP_072324947.1">
    <property type="nucleotide sequence ID" value="NZ_FPJW01000002.1"/>
</dbReference>
<evidence type="ECO:0000256" key="1">
    <source>
        <dbReference type="ARBA" id="ARBA00022729"/>
    </source>
</evidence>
<evidence type="ECO:0000313" key="6">
    <source>
        <dbReference type="Proteomes" id="UP000182350"/>
    </source>
</evidence>
<dbReference type="Proteomes" id="UP000182350">
    <property type="component" value="Unassembled WGS sequence"/>
</dbReference>
<proteinExistence type="predicted"/>
<keyword evidence="1 3" id="KW-0732">Signal</keyword>
<keyword evidence="6" id="KW-1185">Reference proteome</keyword>
<gene>
    <name evidence="5" type="ORF">SAMN02745752_00683</name>
</gene>
<name>A0A1K1UZV6_9GAMM</name>
<dbReference type="Pfam" id="PF04355">
    <property type="entry name" value="BamE"/>
    <property type="match status" value="1"/>
</dbReference>
<dbReference type="Gene3D" id="3.30.1450.10">
    <property type="match status" value="1"/>
</dbReference>
<dbReference type="OrthoDB" id="5405892at2"/>